<dbReference type="Proteomes" id="UP001218218">
    <property type="component" value="Unassembled WGS sequence"/>
</dbReference>
<name>A0AAD7AGE0_9AGAR</name>
<proteinExistence type="predicted"/>
<keyword evidence="2" id="KW-1185">Reference proteome</keyword>
<sequence length="336" mass="37065">MRIEAVAAVLVVGIKKCPKRKEKPSAPYVPQIAVTEVAHGLDAINIEKTATALPGGTDEINRKNRQVMFELVLRLHSTDHGRRLKPPREGAPPVYHSITSFNHSKLNSHKIERRFGQIISARYGGQRLGRSHLARVVIPPMERSAYIAGCYSQRRTVGVQNGPRIPILSFRTQYAPILITLAQTFVAKEFLKVALANFTNASVDLPVKQAWATVLKATLVDHAKTATLFLSSRCGAQGLFSHNEIFSQHAWILGLSIAEGDNILGLCIRLASELLQERYHCRGHRSADFNNLVLPKSELIVRAIGHRMAYDAALDANLDKSVTDLYLASAMALDPA</sequence>
<dbReference type="Gene3D" id="1.20.140.10">
    <property type="entry name" value="Butyryl-CoA Dehydrogenase, subunit A, domain 3"/>
    <property type="match status" value="1"/>
</dbReference>
<dbReference type="InterPro" id="IPR036250">
    <property type="entry name" value="AcylCo_DH-like_C"/>
</dbReference>
<accession>A0AAD7AGE0</accession>
<dbReference type="GO" id="GO:0016627">
    <property type="term" value="F:oxidoreductase activity, acting on the CH-CH group of donors"/>
    <property type="evidence" value="ECO:0007669"/>
    <property type="project" value="InterPro"/>
</dbReference>
<gene>
    <name evidence="1" type="ORF">DFH08DRAFT_1042864</name>
</gene>
<protein>
    <submittedName>
        <fullName evidence="1">Uncharacterized protein</fullName>
    </submittedName>
</protein>
<dbReference type="AlphaFoldDB" id="A0AAD7AGE0"/>
<dbReference type="SUPFAM" id="SSF47203">
    <property type="entry name" value="Acyl-CoA dehydrogenase C-terminal domain-like"/>
    <property type="match status" value="1"/>
</dbReference>
<evidence type="ECO:0000313" key="1">
    <source>
        <dbReference type="EMBL" id="KAJ7358065.1"/>
    </source>
</evidence>
<dbReference type="EMBL" id="JARIHO010000007">
    <property type="protein sequence ID" value="KAJ7358065.1"/>
    <property type="molecule type" value="Genomic_DNA"/>
</dbReference>
<reference evidence="1" key="1">
    <citation type="submission" date="2023-03" db="EMBL/GenBank/DDBJ databases">
        <title>Massive genome expansion in bonnet fungi (Mycena s.s.) driven by repeated elements and novel gene families across ecological guilds.</title>
        <authorList>
            <consortium name="Lawrence Berkeley National Laboratory"/>
            <person name="Harder C.B."/>
            <person name="Miyauchi S."/>
            <person name="Viragh M."/>
            <person name="Kuo A."/>
            <person name="Thoen E."/>
            <person name="Andreopoulos B."/>
            <person name="Lu D."/>
            <person name="Skrede I."/>
            <person name="Drula E."/>
            <person name="Henrissat B."/>
            <person name="Morin E."/>
            <person name="Kohler A."/>
            <person name="Barry K."/>
            <person name="LaButti K."/>
            <person name="Morin E."/>
            <person name="Salamov A."/>
            <person name="Lipzen A."/>
            <person name="Mereny Z."/>
            <person name="Hegedus B."/>
            <person name="Baldrian P."/>
            <person name="Stursova M."/>
            <person name="Weitz H."/>
            <person name="Taylor A."/>
            <person name="Grigoriev I.V."/>
            <person name="Nagy L.G."/>
            <person name="Martin F."/>
            <person name="Kauserud H."/>
        </authorList>
    </citation>
    <scope>NUCLEOTIDE SEQUENCE</scope>
    <source>
        <strain evidence="1">CBHHK002</strain>
    </source>
</reference>
<evidence type="ECO:0000313" key="2">
    <source>
        <dbReference type="Proteomes" id="UP001218218"/>
    </source>
</evidence>
<organism evidence="1 2">
    <name type="scientific">Mycena albidolilacea</name>
    <dbReference type="NCBI Taxonomy" id="1033008"/>
    <lineage>
        <taxon>Eukaryota</taxon>
        <taxon>Fungi</taxon>
        <taxon>Dikarya</taxon>
        <taxon>Basidiomycota</taxon>
        <taxon>Agaricomycotina</taxon>
        <taxon>Agaricomycetes</taxon>
        <taxon>Agaricomycetidae</taxon>
        <taxon>Agaricales</taxon>
        <taxon>Marasmiineae</taxon>
        <taxon>Mycenaceae</taxon>
        <taxon>Mycena</taxon>
    </lineage>
</organism>
<comment type="caution">
    <text evidence="1">The sequence shown here is derived from an EMBL/GenBank/DDBJ whole genome shotgun (WGS) entry which is preliminary data.</text>
</comment>